<name>A0A6J5LBC5_9CAUD</name>
<organism evidence="1">
    <name type="scientific">uncultured Caudovirales phage</name>
    <dbReference type="NCBI Taxonomy" id="2100421"/>
    <lineage>
        <taxon>Viruses</taxon>
        <taxon>Duplodnaviria</taxon>
        <taxon>Heunggongvirae</taxon>
        <taxon>Uroviricota</taxon>
        <taxon>Caudoviricetes</taxon>
        <taxon>Peduoviridae</taxon>
        <taxon>Maltschvirus</taxon>
        <taxon>Maltschvirus maltsch</taxon>
    </lineage>
</organism>
<reference evidence="1" key="1">
    <citation type="submission" date="2020-04" db="EMBL/GenBank/DDBJ databases">
        <authorList>
            <person name="Chiriac C."/>
            <person name="Salcher M."/>
            <person name="Ghai R."/>
            <person name="Kavagutti S V."/>
        </authorList>
    </citation>
    <scope>NUCLEOTIDE SEQUENCE</scope>
</reference>
<sequence length="352" mass="38259">MTRTEQAVFDAVIAAALDALRLSAGERVEAFKRLAKLEAELVDLLGDFNTNTTDKARVERFITKARKTIDGSYKEAQKQLDLPGVAEFAATEIGAALSIVLGLDAINLPTDAYFKSVASDVLIQGAPSADWWRGQSLDIQNKFAQQLRLGMGAGETNQQIIARIVGKNGASGVMDTARRNAAALVQTSVQTVANDARRNVFEANSDIIKGIRQVSTLDGHTTIICVAYSGAEWNLDHEPINGTTLKYGNGCPRHWNCRSVEVPITKTFRELGLDIDEPPTSTRASADGQIDASTTFNDFLERKGKAYQDQVLGEGRADLWRAGKITLRDLVSGDGNPLTLEQLRAKVARRKG</sequence>
<protein>
    <submittedName>
        <fullName evidence="1">Phage head morphogenesis domain containing protein</fullName>
    </submittedName>
</protein>
<proteinExistence type="predicted"/>
<dbReference type="EMBL" id="LR796252">
    <property type="protein sequence ID" value="CAB4131764.1"/>
    <property type="molecule type" value="Genomic_DNA"/>
</dbReference>
<gene>
    <name evidence="1" type="ORF">UFOVP131_35</name>
</gene>
<evidence type="ECO:0000313" key="1">
    <source>
        <dbReference type="EMBL" id="CAB4131764.1"/>
    </source>
</evidence>
<dbReference type="PIRSF" id="PIRSF034565">
    <property type="entry name" value="UCP034565"/>
    <property type="match status" value="1"/>
</dbReference>
<dbReference type="InterPro" id="IPR017029">
    <property type="entry name" value="Phage_head_put"/>
</dbReference>
<accession>A0A6J5LBC5</accession>